<organism evidence="2 3">
    <name type="scientific">Trypanosoma theileri</name>
    <dbReference type="NCBI Taxonomy" id="67003"/>
    <lineage>
        <taxon>Eukaryota</taxon>
        <taxon>Discoba</taxon>
        <taxon>Euglenozoa</taxon>
        <taxon>Kinetoplastea</taxon>
        <taxon>Metakinetoplastina</taxon>
        <taxon>Trypanosomatida</taxon>
        <taxon>Trypanosomatidae</taxon>
        <taxon>Trypanosoma</taxon>
    </lineage>
</organism>
<dbReference type="EMBL" id="NBCO01000012">
    <property type="protein sequence ID" value="ORC89410.1"/>
    <property type="molecule type" value="Genomic_DNA"/>
</dbReference>
<dbReference type="Proteomes" id="UP000192257">
    <property type="component" value="Unassembled WGS sequence"/>
</dbReference>
<feature type="compositionally biased region" description="Polar residues" evidence="1">
    <location>
        <begin position="54"/>
        <end position="66"/>
    </location>
</feature>
<feature type="region of interest" description="Disordered" evidence="1">
    <location>
        <begin position="48"/>
        <end position="153"/>
    </location>
</feature>
<dbReference type="AlphaFoldDB" id="A0A1X0NZ38"/>
<dbReference type="VEuPathDB" id="TriTrypDB:TM35_000121850"/>
<sequence length="153" mass="17105">MVTRDRGNLINPFMREPNRTTGQWTSAKGATPPLSTHVGRCRHAAIQCNPPQRPQWSGPATQSPLPTHSAHTHNDSLSCSYQRGTAAFPKMYTEPHTYREEKKNTRKEKQQQDTNSTQGTHNTIITGATLIREASTHTSTSTQPPKIKHRPIT</sequence>
<evidence type="ECO:0000313" key="3">
    <source>
        <dbReference type="Proteomes" id="UP000192257"/>
    </source>
</evidence>
<protein>
    <submittedName>
        <fullName evidence="2">Uncharacterized protein</fullName>
    </submittedName>
</protein>
<evidence type="ECO:0000313" key="2">
    <source>
        <dbReference type="EMBL" id="ORC89410.1"/>
    </source>
</evidence>
<accession>A0A1X0NZ38</accession>
<evidence type="ECO:0000256" key="1">
    <source>
        <dbReference type="SAM" id="MobiDB-lite"/>
    </source>
</evidence>
<comment type="caution">
    <text evidence="2">The sequence shown here is derived from an EMBL/GenBank/DDBJ whole genome shotgun (WGS) entry which is preliminary data.</text>
</comment>
<proteinExistence type="predicted"/>
<keyword evidence="3" id="KW-1185">Reference proteome</keyword>
<dbReference type="RefSeq" id="XP_028883476.1">
    <property type="nucleotide sequence ID" value="XM_029025160.1"/>
</dbReference>
<feature type="compositionally biased region" description="Basic and acidic residues" evidence="1">
    <location>
        <begin position="96"/>
        <end position="111"/>
    </location>
</feature>
<feature type="compositionally biased region" description="Polar residues" evidence="1">
    <location>
        <begin position="112"/>
        <end position="126"/>
    </location>
</feature>
<feature type="region of interest" description="Disordered" evidence="1">
    <location>
        <begin position="1"/>
        <end position="34"/>
    </location>
</feature>
<feature type="compositionally biased region" description="Polar residues" evidence="1">
    <location>
        <begin position="19"/>
        <end position="28"/>
    </location>
</feature>
<name>A0A1X0NZ38_9TRYP</name>
<gene>
    <name evidence="2" type="ORF">TM35_000121850</name>
</gene>
<reference evidence="2 3" key="1">
    <citation type="submission" date="2017-03" db="EMBL/GenBank/DDBJ databases">
        <title>An alternative strategy for trypanosome survival in the mammalian bloodstream revealed through genome and transcriptome analysis of the ubiquitous bovine parasite Trypanosoma (Megatrypanum) theileri.</title>
        <authorList>
            <person name="Kelly S."/>
            <person name="Ivens A."/>
            <person name="Mott A."/>
            <person name="O'Neill E."/>
            <person name="Emms D."/>
            <person name="Macleod O."/>
            <person name="Voorheis P."/>
            <person name="Matthews J."/>
            <person name="Matthews K."/>
            <person name="Carrington M."/>
        </authorList>
    </citation>
    <scope>NUCLEOTIDE SEQUENCE [LARGE SCALE GENOMIC DNA]</scope>
    <source>
        <strain evidence="2">Edinburgh</strain>
    </source>
</reference>
<dbReference type="GeneID" id="39984940"/>